<sequence length="1794" mass="203885">MTKKAKIVGVAQDVELVNFVMPNTLNKKYKLKSYIEVSETRSNNNINTIDLDDEDLVAIEFNDQTEWIGHPADVQAIYDKKTLHQRSTNSNDYVFDTQISNEDSSRGYIKRALVKVFSVFTPSKQVEEIAMTALAESYDNKIQPHSGLYQIDSNFKKSSYKIPKEDTKIPFLLLLHGTISTTLDAFSALNNDNDTWKSIHNIYGNQIIALEHFTLSVSPLQNALDFLKACPNTITIDILSHSRGGLIADILAKCDYRNTVTGFSAQEIEILKGKEEQGNRELMEAITKEAKRKKITINRVIRVAAPSSGTTILSRRMDHYFNLMLNAVSLAFGVTNPLYHTVKAFLLDLVSQKENPEVLPGLNSMMPESLFQKMLNISDTSVVSELYNISGDSEVGGVSFDSLKVILANLFYLEANDLVVDTRRMSHGVIRQDGIYKYLSQGSGTNHFNYFSDKESRLAILQAFQASKEIPAELFTKETYSDANRGILLDRLSMGGISVRPEIITRDVVIFIPGIMGSSLSQNNESQWVNMRELNQGGIPNNLNINAKNVEASGVIIKYYNDFVNHLLEQYDVITLEFDWRKSLTEAAETLKNEIEDITKNHKVKLHIIAHSMGGVMARQCMINHADTWALFKQNQSNKFIMLGTPWLGSYLVMEVLTGHSKRVKQLAALDFKNDRSDLLKVFWKYPGIFELMPIEKESNRHFWDEKFWQALDDQANLKHMPIPTSDPKLLDKDKRHRATDLEMLNSFNDYKKKISSFLDNLTDSDFNNIYYICGQSDKTVFDYELKDRFLSQTKKLVYKATSHGDGSVTWATGIPKQLLNSNNLYYTHTTHADLANEDYIFQGISDILSTGSTNALSSQRPSTRGEEIISEVYESSEPISDANAVINAIFDVKTKIKTETESFNIKIIHGDLKVASYPVMVGHFFMDLILSSEKALDGYLNNRLSQRMSIGYYPGKVGESEVFFNLNTQPRGAVVCGLGSPDTLTSFLLSQSVKQAVLKYAMFMRDNYTLPRAKKYAKGMSFVLMGIGYGRLPIEESINGLLLGIAEANKHIKDTQEGLQCLKDIEIVNYYESIASQAYFSLSRLQNKNDARIAFRLQKGITKRTGAKKRNIFRHNEYERWVNLHIDSVKDDALVCETDDGISGFKYYQSSGLARVEEEMVGIGLHKINHLLKEMSTSSSWDSRLSKSLFEMLVPNDFKNTFRNQNNLVLKLDKHAAQIPWELLHDSKTSDTPTSVTSSFIRQLVTNDSVRFNQVSLNNIEAFVVGDPIYNQNNLPQLPAAKIEAEWVANTLKKSAYQVNSLINSSAKNIMMELFSKHYKIMHFAGHGIYDPENCNVGIAIGNGICIDPAMINQLGYVPEFVFINCCYSGTLNAQDEAYSKNRYRLAANIGTQLIEMGVKAIIISGWAVNDGAAKVFAETFYGKMFQGYDFGSAVKQARLACFQKYPSSNTWGAYQCYGNQFYMFKNRSKSSRFKEEYVVSSQVHTDLDNLFIAIRDKKEDSASAQRKLDKYIDQAQSCNLLDAVTLEKEAMIYDELDMSDVAYLKYQDLFEFDKGNYSIKALEQYCLVLSHRLGKDVKPEDGMTKKQTISAYLNEIKLLTLAGKNPSRLNIIGNAYKLSARHFNTKDKIDKFKMAYNSYQDALIISKDKHNGQYLDALSNMIYIGYFLELLGDDKSLLSRFNENPAFTKVTNLEKHLNEFYEELDDYDKSDLDISVLIGMTEISYALMLINPKNINKQEQNILKWYRQIFHQIYSPRYIKIEILQIEFFIDNIKDSKIKKSLTYIKSELEKY</sequence>
<feature type="domain" description="DUF7379" evidence="2">
    <location>
        <begin position="172"/>
        <end position="254"/>
    </location>
</feature>
<feature type="domain" description="DUF7379" evidence="2">
    <location>
        <begin position="280"/>
        <end position="376"/>
    </location>
</feature>
<organism evidence="3 4">
    <name type="scientific">Algibacter miyuki</name>
    <dbReference type="NCBI Taxonomy" id="1306933"/>
    <lineage>
        <taxon>Bacteria</taxon>
        <taxon>Pseudomonadati</taxon>
        <taxon>Bacteroidota</taxon>
        <taxon>Flavobacteriia</taxon>
        <taxon>Flavobacteriales</taxon>
        <taxon>Flavobacteriaceae</taxon>
        <taxon>Algibacter</taxon>
    </lineage>
</organism>
<comment type="caution">
    <text evidence="3">The sequence shown here is derived from an EMBL/GenBank/DDBJ whole genome shotgun (WGS) entry which is preliminary data.</text>
</comment>
<dbReference type="Gene3D" id="3.40.50.1820">
    <property type="entry name" value="alpha/beta hydrolase"/>
    <property type="match status" value="1"/>
</dbReference>
<dbReference type="EMBL" id="JBHMFA010000018">
    <property type="protein sequence ID" value="MFB9106609.1"/>
    <property type="molecule type" value="Genomic_DNA"/>
</dbReference>
<gene>
    <name evidence="3" type="ORF">ACFFU1_17005</name>
</gene>
<evidence type="ECO:0000259" key="1">
    <source>
        <dbReference type="Pfam" id="PF12770"/>
    </source>
</evidence>
<evidence type="ECO:0000313" key="4">
    <source>
        <dbReference type="Proteomes" id="UP001589590"/>
    </source>
</evidence>
<accession>A0ABV5H409</accession>
<dbReference type="InterPro" id="IPR055803">
    <property type="entry name" value="DUF7379"/>
</dbReference>
<dbReference type="Pfam" id="PF24096">
    <property type="entry name" value="DUF7379"/>
    <property type="match status" value="2"/>
</dbReference>
<keyword evidence="4" id="KW-1185">Reference proteome</keyword>
<dbReference type="SUPFAM" id="SSF53474">
    <property type="entry name" value="alpha/beta-Hydrolases"/>
    <property type="match status" value="1"/>
</dbReference>
<dbReference type="PANTHER" id="PTHR11440">
    <property type="entry name" value="LECITHIN-CHOLESTEROL ACYLTRANSFERASE-RELATED"/>
    <property type="match status" value="1"/>
</dbReference>
<protein>
    <submittedName>
        <fullName evidence="3">CHAT domain-containing protein</fullName>
    </submittedName>
</protein>
<dbReference type="InterPro" id="IPR003386">
    <property type="entry name" value="LACT/PDAT_acylTrfase"/>
</dbReference>
<dbReference type="InterPro" id="IPR029058">
    <property type="entry name" value="AB_hydrolase_fold"/>
</dbReference>
<dbReference type="Proteomes" id="UP001589590">
    <property type="component" value="Unassembled WGS sequence"/>
</dbReference>
<dbReference type="InterPro" id="IPR024983">
    <property type="entry name" value="CHAT_dom"/>
</dbReference>
<reference evidence="3 4" key="1">
    <citation type="submission" date="2024-09" db="EMBL/GenBank/DDBJ databases">
        <authorList>
            <person name="Sun Q."/>
            <person name="Mori K."/>
        </authorList>
    </citation>
    <scope>NUCLEOTIDE SEQUENCE [LARGE SCALE GENOMIC DNA]</scope>
    <source>
        <strain evidence="3 4">CECT 8300</strain>
    </source>
</reference>
<feature type="domain" description="CHAT" evidence="1">
    <location>
        <begin position="1186"/>
        <end position="1461"/>
    </location>
</feature>
<name>A0ABV5H409_9FLAO</name>
<dbReference type="Pfam" id="PF12770">
    <property type="entry name" value="CHAT"/>
    <property type="match status" value="1"/>
</dbReference>
<proteinExistence type="predicted"/>
<evidence type="ECO:0000259" key="2">
    <source>
        <dbReference type="Pfam" id="PF24096"/>
    </source>
</evidence>
<dbReference type="RefSeq" id="WP_290270708.1">
    <property type="nucleotide sequence ID" value="NZ_JAUFQP010000010.1"/>
</dbReference>
<dbReference type="Pfam" id="PF02450">
    <property type="entry name" value="LCAT"/>
    <property type="match status" value="1"/>
</dbReference>
<evidence type="ECO:0000313" key="3">
    <source>
        <dbReference type="EMBL" id="MFB9106609.1"/>
    </source>
</evidence>